<evidence type="ECO:0000313" key="4">
    <source>
        <dbReference type="Proteomes" id="UP001138540"/>
    </source>
</evidence>
<dbReference type="InterPro" id="IPR050909">
    <property type="entry name" value="Bact_Autotransporter_VF"/>
</dbReference>
<reference evidence="3 4" key="1">
    <citation type="submission" date="2020-08" db="EMBL/GenBank/DDBJ databases">
        <title>Exploring microbial biodiversity for novel pathways involved in the catabolism of aromatic compounds derived from lignin.</title>
        <authorList>
            <person name="Elkins J."/>
        </authorList>
    </citation>
    <scope>NUCLEOTIDE SEQUENCE [LARGE SCALE GENOMIC DNA]</scope>
    <source>
        <strain evidence="3 4">B1D3A</strain>
    </source>
</reference>
<feature type="region of interest" description="Disordered" evidence="1">
    <location>
        <begin position="6157"/>
        <end position="6448"/>
    </location>
</feature>
<dbReference type="Proteomes" id="UP001138540">
    <property type="component" value="Unassembled WGS sequence"/>
</dbReference>
<dbReference type="SMART" id="SM00710">
    <property type="entry name" value="PbH1"/>
    <property type="match status" value="16"/>
</dbReference>
<dbReference type="InterPro" id="IPR041286">
    <property type="entry name" value="MBG_2"/>
</dbReference>
<organism evidence="3 4">
    <name type="scientific">Sphingobium lignivorans</name>
    <dbReference type="NCBI Taxonomy" id="2735886"/>
    <lineage>
        <taxon>Bacteria</taxon>
        <taxon>Pseudomonadati</taxon>
        <taxon>Pseudomonadota</taxon>
        <taxon>Alphaproteobacteria</taxon>
        <taxon>Sphingomonadales</taxon>
        <taxon>Sphingomonadaceae</taxon>
        <taxon>Sphingobium</taxon>
    </lineage>
</organism>
<gene>
    <name evidence="3" type="ORF">HNP60_001421</name>
</gene>
<dbReference type="InterPro" id="IPR041248">
    <property type="entry name" value="YDG"/>
</dbReference>
<feature type="compositionally biased region" description="Gly residues" evidence="1">
    <location>
        <begin position="6166"/>
        <end position="6444"/>
    </location>
</feature>
<dbReference type="Gene3D" id="2.160.20.10">
    <property type="entry name" value="Single-stranded right-handed beta-helix, Pectin lyase-like"/>
    <property type="match status" value="1"/>
</dbReference>
<protein>
    <submittedName>
        <fullName evidence="3">Filamentous hemagglutinin family protein</fullName>
    </submittedName>
</protein>
<dbReference type="RefSeq" id="WP_184151869.1">
    <property type="nucleotide sequence ID" value="NZ_JACHKA010000001.1"/>
</dbReference>
<dbReference type="InterPro" id="IPR011050">
    <property type="entry name" value="Pectin_lyase_fold/virulence"/>
</dbReference>
<dbReference type="Pfam" id="PF18676">
    <property type="entry name" value="MBG_2"/>
    <property type="match status" value="1"/>
</dbReference>
<dbReference type="Pfam" id="PF18657">
    <property type="entry name" value="YDG"/>
    <property type="match status" value="33"/>
</dbReference>
<accession>A0ABR6NFN4</accession>
<proteinExistence type="predicted"/>
<dbReference type="InterPro" id="IPR006626">
    <property type="entry name" value="PbH1"/>
</dbReference>
<evidence type="ECO:0000313" key="3">
    <source>
        <dbReference type="EMBL" id="MBB5985447.1"/>
    </source>
</evidence>
<dbReference type="SUPFAM" id="SSF51126">
    <property type="entry name" value="Pectin lyase-like"/>
    <property type="match status" value="1"/>
</dbReference>
<keyword evidence="4" id="KW-1185">Reference proteome</keyword>
<feature type="domain" description="Filamentous haemagglutinin FhaB/tRNA nuclease CdiA-like TPS" evidence="2">
    <location>
        <begin position="7"/>
        <end position="119"/>
    </location>
</feature>
<sequence length="6574" mass="640823">MTAPAFAQTLPTGGQIVMGQAAIETHGQTTTVQQSSSKAIIDWNGFSVAKGATVDFRNGKNGATLNRVKGNEASLINGLMKSEGSVYLINKNGIVVGKTGEINVGGRFVGSTQDMSNESFLAGGDLTLSGASEATIVNYGKIGSVGGDVALVAAKVINEGEIRAANGDVGLLAGYQVLLRDQALSDGKFSVVIGGVGTSVTNAGSIEAVNAELRAQGGNVYALAGNTSGVINATGVSTRDGRIFLTAGEGGEAHISGTLAARKADGAGGTIEVTGTNILLDQGAKLDASGTTGGTVLVGGDWQGGADASLRVADHDLQTANAVVMAPNATIDVSGTEGAGGTAVLWSDAYTNFTGRIDAHGATNGGMVETSSKGNLQAVGQVDASGVAGKAGQWLLDPADITISSAATNNGNFAGSDPFTFTPTSSTSVANVSQINSALSAGTSVRIATGTTSPTGGFGDITLDAGATIAKTGSADATLSLLAYRHIKLNGSITASGAGTGKLNVVLNSRYDDAANGTRVGSVAVAGSINTNGGNLIIGGGVDAAGAAQDAATSGVDITGVINASGGNVAIKGANTGSASNGIRFGSGGSIITSGTGSISIEGSATGSNHAISILSGAGAITAGSGGILLKGTAQTGSAISSASTADITSAGGITLTGNRNVTITNRLVASGASGAINVGTTAGNISLGALSGPGDITVVSPGTLAFGAVTQTGAGNMLFSSGGALSTTATISKTGGDLSTLTLKAATDLSVGGAITASTGGKINVYLNSRANDGASGTITISKSIGTAGGDLVAWGGSALPNLADLAATGSAKSTAIDAHGILVTGTGTTLDAAGGNIGLAGEAHSVKGNSGNAAVRFEAGTVIKTSGTGSIGIKATGNANYGLVSLATMSTTSGAINLLGTSAGAAFAGVGVLLSNGAVVSTGSGNITMQGQATGADTGLMINSNTGAGITSTSGKISLTGTASGANAVEGIAFIGAGVQTISTGGAISMTASGGTTSFNNGVRPKTALLLGVGGTPLTISAGGDLTINASATSAADTAITAQAGGASSQLPSGSFISSGGTLSINAGAPSKGIVMGDMAITAGSNASIESSSGDITFGQFTSNGGTVSVKAAGKLTTGAVNLATTGNTLLQGDGLSLGAITKKGSAAGASNLTIKSTTNIVLDNDITTESGAGKMNVTLNSRSNDGATGSITVNKKIASGGGDINFYGGSAADMSGAAIGSTTGISVSLLAGSTVDANGGNIFMRGGDLNSVASNGIFLGGTVTTNGTGGITGYGNTGSNYTGVYIAGATMAAGDGGIKLVGATSNIGSPANGSGVRIAGSVAANITTTGDLTLTGTSTGYLGIRVDTSAAGTVLKGTNVALNGYSLGGATSTNGILFSNTQDIKITGTNKVTITGTGGATNAGGTSKSAISFGTATSNPAMATIEAGSGGVLIDGTGADSNATFSFDTWMGTADETAPNIKIVSAGAVEMLGNRGVVYRGTITQTGGGASKLSAQAGVVLLNKYTGTNADSLTLSNLSGNIRVLGTIATTKDLKIEAAGVGGSVLVSGSPVATDAALTSGGALIITALEGVTTQALSQTGTTGVVEIRSDTGAVSTGAIDIRTAARTDIKAATTLTTGAITLNGASAVTLDAGAALTPAVITKKAIATGASSLTLKSASDITIGNAITTEANAGKLDVTINARSGGAAIGTVRVNADVITQGGAIAIGGGATGAEGAMGSTNSGILLASGIKLDARRAGTDGGNISLISKATSADAIWLNSTSSILSSGSGSITLDGDASASTGGRGITISGSTIQTGTGAISLTGKSNTWAAIGINNPTDTLISTAGDVTLTGSSPTNTGIWKSNTGLLTVTGRNVTLDGKSTGGANSIQGIFLNHNGAVDITGTNSVTLKGTGGALAGTSSASAITFGSSSYNTAVTINAGSGGLSIDANAESTAAWGFDNYSPSGASAVKYNVAGAINVTSNKGVLMYGKITQTGSAASTITSTGGTVVLGRTGFVDTSFEGALTASGLDVNSGALSVGGALSATATGTAINLGTVTAKSSMMLDAVTSITTGTITQPSNTNTGDLTLKAGTTISTGAINWATGNMTLSAGSDLTPAAITKIAGSLGTSTLTVKSNGNVTVANAIQAAAGAGPLNVTLNSRAADAANGTVTVSTAITTRGGNILLRGGSSALATISDPSASAAAFTAFATEMGKTGTAINLSNAGLLNAGGGDIQLRGTSATAGLSLTAGTLATTGTGAIKLYGYSSSATASGAGSAVNITGANVSTVDGDLTVVGATNQLANSDAVHLENASVTSSKGNVLIAGASRRGAAGTGNLTGVVMKNAIVGVNGAGAAGNLTIIGQGGGGATGGVGVYVAGGSVVSTSSGTTSILGGSGGGSGTTNYGIYLDQNGSASPLVNTTGSGAVTLEGRIGGLDNQTIGGTDIGIYQGPNGSAVIGNGGSGGLTLIANKMALNNGGGSPALLNTTGALVLRPQAGGNFIVDSNILPALIANNSYRANYSSVTFGSTDAASLIFNTTATANTYAATAPLNLASGGTIAIGGTGPLTAAGGLALQAGGAVTQSVAITTNSLRGKAGSLTLTNALNEIAGLGPMAVTSDLSLATRNGLTINGAVTTGTGLVRAGGDLTFAAGSSLAASGAGTALNLTTGTKVINQAGASALSTPGGRWLLWSQAPTSDSLDALAYGFRQYGAVYGATAPALATGNGVLYTDTPSVSVALTGTYSRDYDGTTDAALAQSNFVATGLTGTERATVYSTASFDTKNVGTGKTILADDLAVVVRDGSVKVFGYTLSNFSATGAIGVITPKLLTAGLTGNVSKVYDAGLSAVMQASNYTLTGVIDGETVDLVKPANGLFADKNAGNNKLVTVGGLALSGADASNYTVASSVSGNIGTITPKELTASLTGVVSKTYDGSTVAAVMASNVAFDGVLGLDAVTAASGLTGTYADRNAGTGKIIDAQGLRLTGVDAANYTVSSSVSGAIGTILAKALTLTAVADSKTYDGTTLSGGTVRVTGLVLGDDVSATQSFNSRDAGARTLQVDDVYVISDGFGGANYVVTKGAEVSGTIAKRLVTTTVNAQDKIYDGQTGATGSFSSLANRLLSDDVSLDTSNGHLAFLDRNAGTGKAVVASGYGLTGADAANYTLGAIGAGVANIDKATLTLTAVADSKTYDGNTLSAATVLSSGLISGDMVVATQAFDSKNAGSRNLSVNGWTISDGNGGGNYVVAKVDALGTIGKKTISGQLSGIISKVYDGTTNAVLSGTSLDGVLSGDTVVVSAGLATYADKNAGANKLVTVTGMALGGADGGNYVLAQDHASAHVGTITARQVVAASTGAGAKTYDGSNLLANGQLGTISFVAADADTLAMMASDGVTFDSSGVSGTLVDRNAGTGKVVTLTGYALANNGHGNYVLAGSTAQGMADVARKALVLTAVTDHKVYDGAVTSLGVVQSSGLIAGDTVSATQIFDSKDAGARMLVVDDYAVADGNGGGNYAVTRNAAAGLIDKRAVSTSLIANDKVYDGTTAATGSFGTINNVVSGEALNVVGTLTFDSRNAGANRAVSVSDATLTGADARNYVLDPIADGSASISKANLILTAGVDTKVYDGKTDSAGTVVATGLGAGDSFTATQSFDGKDAGIRTLNVNGGYQVLDGNGGDNYIVTLATNAGTITKRVVTTGVIVDSKVYDGTTDATGSFSVLDNVLTGETVLMDGGILTFADRNAGVGKAVTVTGATLTGADAGNYVLSTVANGTGTITARELTLTAVADTKIYDGGVGSSGFVHIDGLVTGDNVIATQVFDGKTAGDHLLQVKDWTVSDGNRGDNYTVRIGDAVAGTIEKRVINAAVIVNDKVYDGTTAAVGTFAGLTGYVSGDDIGMDSSSGTLAFLDRNAGNGKAVTVTGANLSGADAGNYVLGNVASGTANIAKATLTLTASDDAKVYDGTVLSNGIVGVTGLVNGDLIDGVTQAFDSKAAGNRALKVNGWTITDGNEGGNYTVVKVDAAGTIDRKTISGALAGVVSKVYDGTDAATILPTNLDGVIAGDSVTVTAANASYADKNAGTNKLVTVSGMVLNGMDAANYVLDQDHASAHVGTITARQVTLSTTGHGAKVYDGTTHLGAAQLGTLSFVLADGDATTSALLLADGVTADASMVFGTFDDRNAGTGKGVTLSGYALANNALGNYVLANDTVHGLANIAKATLTLTASGDAKVYDGTVLSNGIVGVTGLVNGDLIDGVTQAFDSKAAGNRALKVNGWTITDGNEGGNYTVVKVDAAGTIDRKTISGALAGVVSKVYDGTDAATILPTNLDGVIAGDSVTVTAANASYADKNAGTNKLVTVSGMVLNGTDAANYVLDQDHASAHVGTITARQVSLSTTGRGTKVYDGTTHLGLAQMGDISFVAAQGDADTWALLQADGVWLDDSGVTGVLADRNAGTGKSAVLSGFALANNGAGNYVLASPAAQAVVDVARKTLTLTASSDSKVYDGSVLSAGSVMVDGLVGGDTLVATQSFDSRNAGNRALKVSSSEISDGNGGNNYLVVKVDAAGTIAKRTVSSAVSANDKVYDGTVTATGTFAEIVNKVSGDQLTVNADLSFADRNAALGKMVTVTNARLEGADAANYQLDPIAVTSNVATIHKAVLTLTASADHKVYNGDNLSSGMVQQSGLVSGDSFTATQIFDSKNAGSRTLQVDGWTVDDGVGGNNYVVVRGAAAAGVIDRRTLTTSVLVDSREYDGTTSATGVFGQLDNLVAGEDVTLQGGILSFANRNAGTGKTVNVSGAMLAGADAANYVLSTVASGTGTITAKNLILNAVSDTKVYDGLTHSNGLVEAVGLVGGDIVNATQKFDGKNAGDRLLQVDGWTVADGNGGNNYVVIVGGSATGRITPKELQVTSQVDNKTYDGTTAATGTMTGLFGIVGHDDVTVQGSGQFTFVDRNAGNGKAVTVSGVSLSGADAGNYVLGSLANGTANIAKAVLTLTASDDARIYDGTALSGGLVGVTGLIQGDTISGVTQAFDSKAAGNRVVKVNGWTLDDGNEGGNYTVVKVDAAGTIGRKLLTGALVGTVGKVYDGTAAATLLGANLDGVIAGDAVTVSTASANYADKNAGTHKLVTVSGMVLNGTDADNYILLHDSASAHVGKIDARTVNVTTFGRGAKTYDGTTMLTAAQLAALELGVADADTAALMFADGVNFDGSVLTGTLADRNAGTGKVVILSGYALSNNALGNYVLAAAPAHGVADVARKALVLTAATDSKVYDGNNASSGTVIQNGLVSGDTVTATQKFDGKDAGNRALVVGNWSIEDGAGGGNYIVSTVDVAGTIAKRTVTTSITANDRIYDGTNVATGTFAPLQNIVDGESLGITGMLTFDDKHVGSGKAVTVSNATLTGMDARNYVLAPIAQGTASIGKAHLVLATVNDIKVYDGLRGSSAAVQAHGLVSGDSFTATQSFDTKNAGARALTINDGWTVDDGNGGNNYVVTLDNNAAGAITQRTLATSVLVDSREYDGTTSATGVFGQLDNLVAGEDVTLQGGILSFANRNAGTGKTVNVSGAMLAGADAANYVLSTVASGTGTITAKNLILNAVSDTKVYDGLTHSNGLVEAVGLVGGDIVNATQKFDGKNAGDRLLQVDGWTVADGNGGNNYVVIVGGSATGRITPKELQVTSQVDNKTYDGTTAATGTMTGLFGIVGHDDVTVQGSGQFTFVDRNAGNGKAVTVSGVSLSGADAGNYVLGSLANGTANIAKAVLTLTASDDARIYDGTALSGGLVGVTGLIQGDTISGVTQAFDSKAAGNRVVKVNGWTLDDGNEGGNYTVVKVDAAGTIGRKLLTGALVGTVGKVYDGTAAATLLGANLDGVIAGDAVTVSTASANYADKNAGTHKLVTVSGMVLNGTDADNYILLHDSASAHVGKIDARTVNVTTFGRGAKTYDGTTMLGSGQLGSLLFLAADGDIDTQDLMAADGVWLDTSHATGMLADRNAGTGKSVLLGGYALGGNEAGNYVLASGTVHGLADVARAQLLLNAVADSKVYDGTSTSLKQVQINGLVQGDSVTASQSFDGKDAGARLLRVGDVMLDDGNDGANYAIVLGTADGTIARRTLVVTLDNATKVEGMVDPALSFTVGGDGLVSGDTLGGTAQREAGESVGNYAINGGSLAAGANYNIEFAPGTFTITAGTNNPDNGGTPGGDNGGTPGGDNGGTPGGDNGGTPGGENGGTPGGDNGGTPGGDNGGTPGGDNGGTPGGDNGGTPGGDNGGTPGGDNGGTPGGDNGGTPGGDNGGTPGGDNGGTPGGDNGGTPGGDNGGTPGGDNGGTPGGDNGGTPGGDNGGTPGGDNGGTPGGDNGGTPGGDNGGTPGGDNGGTPGGDNGGTPGGDNGGTPGGTPGGDNGGTPGGDNGGTPGGDNGGTPGGDNGGTPGGDNGGTPGGDNGGTPGGDNGGTPGGDNGGTPGGDNGGTPGGDNGGTPGTITPEIVKEAEQLGDLATRPLSKTMLQWGTLPAGATGFNPYAASGSGGAAFLPGVVADTVQVTFDGATGTFVVGDTSAEGQASGQEDDLDLVCRVGGRESQDECSAIGGRGLPHSTNRVIAPNLRFTSK</sequence>
<comment type="caution">
    <text evidence="3">The sequence shown here is derived from an EMBL/GenBank/DDBJ whole genome shotgun (WGS) entry which is preliminary data.</text>
</comment>
<dbReference type="PANTHER" id="PTHR12338:SF5">
    <property type="entry name" value="ANTIGEN 43-RELATED"/>
    <property type="match status" value="1"/>
</dbReference>
<dbReference type="SMART" id="SM00912">
    <property type="entry name" value="Haemagg_act"/>
    <property type="match status" value="1"/>
</dbReference>
<dbReference type="InterPro" id="IPR008638">
    <property type="entry name" value="FhaB/CdiA-like_TPS"/>
</dbReference>
<dbReference type="EMBL" id="JACHKA010000001">
    <property type="protein sequence ID" value="MBB5985447.1"/>
    <property type="molecule type" value="Genomic_DNA"/>
</dbReference>
<name>A0ABR6NFN4_9SPHN</name>
<evidence type="ECO:0000256" key="1">
    <source>
        <dbReference type="SAM" id="MobiDB-lite"/>
    </source>
</evidence>
<dbReference type="PANTHER" id="PTHR12338">
    <property type="entry name" value="AUTOTRANSPORTER"/>
    <property type="match status" value="1"/>
</dbReference>
<evidence type="ECO:0000259" key="2">
    <source>
        <dbReference type="SMART" id="SM00912"/>
    </source>
</evidence>
<dbReference type="NCBIfam" id="TIGR01901">
    <property type="entry name" value="adhes_NPXG"/>
    <property type="match status" value="1"/>
</dbReference>
<dbReference type="InterPro" id="IPR012334">
    <property type="entry name" value="Pectin_lyas_fold"/>
</dbReference>